<dbReference type="FunFam" id="1.10.10.10:FF:000056">
    <property type="entry name" value="IclR family transcriptional regulator"/>
    <property type="match status" value="1"/>
</dbReference>
<keyword evidence="1" id="KW-0805">Transcription regulation</keyword>
<dbReference type="GO" id="GO:0045892">
    <property type="term" value="P:negative regulation of DNA-templated transcription"/>
    <property type="evidence" value="ECO:0007669"/>
    <property type="project" value="TreeGrafter"/>
</dbReference>
<dbReference type="EMBL" id="VLLN01000003">
    <property type="protein sequence ID" value="TWJ32613.1"/>
    <property type="molecule type" value="Genomic_DNA"/>
</dbReference>
<evidence type="ECO:0000259" key="5">
    <source>
        <dbReference type="PROSITE" id="PS51078"/>
    </source>
</evidence>
<gene>
    <name evidence="6" type="ORF">JN12_00587</name>
</gene>
<dbReference type="GO" id="GO:0003677">
    <property type="term" value="F:DNA binding"/>
    <property type="evidence" value="ECO:0007669"/>
    <property type="project" value="UniProtKB-KW"/>
</dbReference>
<evidence type="ECO:0000256" key="3">
    <source>
        <dbReference type="ARBA" id="ARBA00023163"/>
    </source>
</evidence>
<proteinExistence type="predicted"/>
<organism evidence="6 7">
    <name type="scientific">Geobacter argillaceus</name>
    <dbReference type="NCBI Taxonomy" id="345631"/>
    <lineage>
        <taxon>Bacteria</taxon>
        <taxon>Pseudomonadati</taxon>
        <taxon>Thermodesulfobacteriota</taxon>
        <taxon>Desulfuromonadia</taxon>
        <taxon>Geobacterales</taxon>
        <taxon>Geobacteraceae</taxon>
        <taxon>Geobacter</taxon>
    </lineage>
</organism>
<dbReference type="PROSITE" id="PS51078">
    <property type="entry name" value="ICLR_ED"/>
    <property type="match status" value="1"/>
</dbReference>
<dbReference type="Pfam" id="PF01614">
    <property type="entry name" value="IclR_C"/>
    <property type="match status" value="1"/>
</dbReference>
<dbReference type="PANTHER" id="PTHR30136:SF8">
    <property type="entry name" value="TRANSCRIPTIONAL REGULATORY PROTEIN"/>
    <property type="match status" value="1"/>
</dbReference>
<dbReference type="InterPro" id="IPR014757">
    <property type="entry name" value="Tscrpt_reg_IclR_C"/>
</dbReference>
<dbReference type="InterPro" id="IPR029016">
    <property type="entry name" value="GAF-like_dom_sf"/>
</dbReference>
<dbReference type="InterPro" id="IPR050707">
    <property type="entry name" value="HTH_MetabolicPath_Reg"/>
</dbReference>
<dbReference type="InterPro" id="IPR036388">
    <property type="entry name" value="WH-like_DNA-bd_sf"/>
</dbReference>
<evidence type="ECO:0000259" key="4">
    <source>
        <dbReference type="PROSITE" id="PS51077"/>
    </source>
</evidence>
<protein>
    <submittedName>
        <fullName evidence="6">IclR family transcriptional regulator</fullName>
    </submittedName>
</protein>
<dbReference type="Gene3D" id="3.30.450.40">
    <property type="match status" value="1"/>
</dbReference>
<dbReference type="AlphaFoldDB" id="A0A562WQJ7"/>
<sequence length="262" mass="28207">MEGKHGVQSVETCMHVLKAMLNGHRGMMLKEIAEAAGMPASKVHRYLVSMVRTDLVEQDTNSSLYDLGPFALNVGLVAADRLDRIQFGLTEIAELCNEINEATALATWTPDGPIVVRWERPRKPISVSVITGTTLNMITTSSGRIFGAYLPPATYQHLITEQVKSPSLPDELRSLSAVEQIFAEIRQIGVAVTDKYHLLPGLASVSAPVFNAQGGITLAVAAVGIQGSLDVSLDGPIIKALKTSAERVSRKLGYKMDNGPKS</sequence>
<evidence type="ECO:0000313" key="7">
    <source>
        <dbReference type="Proteomes" id="UP000319449"/>
    </source>
</evidence>
<dbReference type="InterPro" id="IPR005471">
    <property type="entry name" value="Tscrpt_reg_IclR_N"/>
</dbReference>
<name>A0A562WQJ7_9BACT</name>
<evidence type="ECO:0000313" key="6">
    <source>
        <dbReference type="EMBL" id="TWJ32613.1"/>
    </source>
</evidence>
<keyword evidence="2" id="KW-0238">DNA-binding</keyword>
<dbReference type="SMART" id="SM00346">
    <property type="entry name" value="HTH_ICLR"/>
    <property type="match status" value="1"/>
</dbReference>
<dbReference type="PANTHER" id="PTHR30136">
    <property type="entry name" value="HELIX-TURN-HELIX TRANSCRIPTIONAL REGULATOR, ICLR FAMILY"/>
    <property type="match status" value="1"/>
</dbReference>
<keyword evidence="7" id="KW-1185">Reference proteome</keyword>
<dbReference type="SUPFAM" id="SSF55781">
    <property type="entry name" value="GAF domain-like"/>
    <property type="match status" value="1"/>
</dbReference>
<dbReference type="Pfam" id="PF09339">
    <property type="entry name" value="HTH_IclR"/>
    <property type="match status" value="1"/>
</dbReference>
<feature type="domain" description="IclR-ED" evidence="5">
    <location>
        <begin position="70"/>
        <end position="254"/>
    </location>
</feature>
<dbReference type="PROSITE" id="PS51077">
    <property type="entry name" value="HTH_ICLR"/>
    <property type="match status" value="1"/>
</dbReference>
<reference evidence="6 7" key="1">
    <citation type="submission" date="2019-07" db="EMBL/GenBank/DDBJ databases">
        <title>Genomic Encyclopedia of Archaeal and Bacterial Type Strains, Phase II (KMG-II): from individual species to whole genera.</title>
        <authorList>
            <person name="Goeker M."/>
        </authorList>
    </citation>
    <scope>NUCLEOTIDE SEQUENCE [LARGE SCALE GENOMIC DNA]</scope>
    <source>
        <strain evidence="6 7">ATCC BAA-1139</strain>
    </source>
</reference>
<comment type="caution">
    <text evidence="6">The sequence shown here is derived from an EMBL/GenBank/DDBJ whole genome shotgun (WGS) entry which is preliminary data.</text>
</comment>
<accession>A0A562WQJ7</accession>
<dbReference type="GO" id="GO:0003700">
    <property type="term" value="F:DNA-binding transcription factor activity"/>
    <property type="evidence" value="ECO:0007669"/>
    <property type="project" value="TreeGrafter"/>
</dbReference>
<dbReference type="Proteomes" id="UP000319449">
    <property type="component" value="Unassembled WGS sequence"/>
</dbReference>
<keyword evidence="3" id="KW-0804">Transcription</keyword>
<evidence type="ECO:0000256" key="1">
    <source>
        <dbReference type="ARBA" id="ARBA00023015"/>
    </source>
</evidence>
<feature type="domain" description="HTH iclR-type" evidence="4">
    <location>
        <begin position="7"/>
        <end position="69"/>
    </location>
</feature>
<dbReference type="SUPFAM" id="SSF46785">
    <property type="entry name" value="Winged helix' DNA-binding domain"/>
    <property type="match status" value="1"/>
</dbReference>
<dbReference type="InterPro" id="IPR036390">
    <property type="entry name" value="WH_DNA-bd_sf"/>
</dbReference>
<dbReference type="Gene3D" id="1.10.10.10">
    <property type="entry name" value="Winged helix-like DNA-binding domain superfamily/Winged helix DNA-binding domain"/>
    <property type="match status" value="1"/>
</dbReference>
<dbReference type="OrthoDB" id="6687062at2"/>
<evidence type="ECO:0000256" key="2">
    <source>
        <dbReference type="ARBA" id="ARBA00023125"/>
    </source>
</evidence>